<accession>A0ABN0RHN8</accession>
<proteinExistence type="predicted"/>
<comment type="caution">
    <text evidence="3">The sequence shown here is derived from an EMBL/GenBank/DDBJ whole genome shotgun (WGS) entry which is preliminary data.</text>
</comment>
<sequence>MNDQNLALFFAYNIQIIRSKMLYFQLFKQKMTPHYLTEKLENLIYGERQLSNCSVSLIKSKLNAVFQFAKRRGYIIDTSIEKVEIRYSRNQDSKTKTKFLEDNEYTKLIEYTKQINIRYALLFGFIYCTGLRAGEAISLTENDVLVDENGVYVLVSGTLEYKGKKVTEQIKSSSTKTSAGMREVDLPQNAIKLLEKMAHLNAETSPEYIFSTNKGTPIQITAINTFLRKAKEALKIDKQVSSHIFRHTHVSKLAELGTPLFAIQDRVGHENSKITELIYLHVTKGVREKMRRDIERL</sequence>
<dbReference type="PANTHER" id="PTHR30349:SF64">
    <property type="entry name" value="PROPHAGE INTEGRASE INTD-RELATED"/>
    <property type="match status" value="1"/>
</dbReference>
<dbReference type="Pfam" id="PF00589">
    <property type="entry name" value="Phage_integrase"/>
    <property type="match status" value="1"/>
</dbReference>
<evidence type="ECO:0000259" key="2">
    <source>
        <dbReference type="PROSITE" id="PS51898"/>
    </source>
</evidence>
<protein>
    <submittedName>
        <fullName evidence="3">Phage integrase family protein</fullName>
    </submittedName>
</protein>
<keyword evidence="4" id="KW-1185">Reference proteome</keyword>
<evidence type="ECO:0000313" key="4">
    <source>
        <dbReference type="Proteomes" id="UP000019249"/>
    </source>
</evidence>
<feature type="domain" description="Tyr recombinase" evidence="2">
    <location>
        <begin position="95"/>
        <end position="292"/>
    </location>
</feature>
<dbReference type="Gene3D" id="1.10.443.10">
    <property type="entry name" value="Intergrase catalytic core"/>
    <property type="match status" value="1"/>
</dbReference>
<dbReference type="InterPro" id="IPR011010">
    <property type="entry name" value="DNA_brk_join_enz"/>
</dbReference>
<dbReference type="InterPro" id="IPR050090">
    <property type="entry name" value="Tyrosine_recombinase_XerCD"/>
</dbReference>
<keyword evidence="1" id="KW-0233">DNA recombination</keyword>
<dbReference type="InterPro" id="IPR013762">
    <property type="entry name" value="Integrase-like_cat_sf"/>
</dbReference>
<name>A0ABN0RHN8_9LIST</name>
<organism evidence="3 4">
    <name type="scientific">Listeria floridensis FSL S10-1187</name>
    <dbReference type="NCBI Taxonomy" id="1265817"/>
    <lineage>
        <taxon>Bacteria</taxon>
        <taxon>Bacillati</taxon>
        <taxon>Bacillota</taxon>
        <taxon>Bacilli</taxon>
        <taxon>Bacillales</taxon>
        <taxon>Listeriaceae</taxon>
        <taxon>Listeria</taxon>
    </lineage>
</organism>
<dbReference type="SUPFAM" id="SSF56349">
    <property type="entry name" value="DNA breaking-rejoining enzymes"/>
    <property type="match status" value="1"/>
</dbReference>
<dbReference type="PROSITE" id="PS51898">
    <property type="entry name" value="TYR_RECOMBINASE"/>
    <property type="match status" value="1"/>
</dbReference>
<gene>
    <name evidence="3" type="ORF">MFLO_02718</name>
</gene>
<dbReference type="PANTHER" id="PTHR30349">
    <property type="entry name" value="PHAGE INTEGRASE-RELATED"/>
    <property type="match status" value="1"/>
</dbReference>
<evidence type="ECO:0000256" key="1">
    <source>
        <dbReference type="ARBA" id="ARBA00023172"/>
    </source>
</evidence>
<dbReference type="Proteomes" id="UP000019249">
    <property type="component" value="Unassembled WGS sequence"/>
</dbReference>
<dbReference type="EMBL" id="AODF01000004">
    <property type="protein sequence ID" value="EUJ33428.1"/>
    <property type="molecule type" value="Genomic_DNA"/>
</dbReference>
<reference evidence="3 4" key="1">
    <citation type="journal article" date="2014" name="Int. J. Syst. Evol. Microbiol.">
        <title>Listeria floridensis sp. nov., Listeria aquatica sp. nov., Listeria cornellensis sp. nov., Listeria riparia sp. nov. and Listeria grandensis sp. nov., from agricultural and natural environments.</title>
        <authorList>
            <person name="den Bakker H.C."/>
            <person name="Warchocki S."/>
            <person name="Wright E.M."/>
            <person name="Allred A.F."/>
            <person name="Ahlstrom C."/>
            <person name="Manuel C.S."/>
            <person name="Stasiewicz M.J."/>
            <person name="Burrell A."/>
            <person name="Roof S."/>
            <person name="Strawn L."/>
            <person name="Fortes E.D."/>
            <person name="Nightingale K.K."/>
            <person name="Kephart D."/>
            <person name="Wiedmann M."/>
        </authorList>
    </citation>
    <scope>NUCLEOTIDE SEQUENCE [LARGE SCALE GENOMIC DNA]</scope>
    <source>
        <strain evidence="3 4">FSL S10-1187</strain>
    </source>
</reference>
<dbReference type="InterPro" id="IPR002104">
    <property type="entry name" value="Integrase_catalytic"/>
</dbReference>
<dbReference type="CDD" id="cd01189">
    <property type="entry name" value="INT_ICEBs1_C_like"/>
    <property type="match status" value="1"/>
</dbReference>
<evidence type="ECO:0000313" key="3">
    <source>
        <dbReference type="EMBL" id="EUJ33428.1"/>
    </source>
</evidence>